<evidence type="ECO:0000313" key="3">
    <source>
        <dbReference type="Proteomes" id="UP000019482"/>
    </source>
</evidence>
<dbReference type="AlphaFoldDB" id="W6N890"/>
<reference evidence="2 3" key="1">
    <citation type="journal article" date="2015" name="Genome Announc.">
        <title>Draft Genome Sequence of Clostridium tyrobutyricum Strain DIVETGP, Isolated from Cow's Milk for Grana Padano Production.</title>
        <authorList>
            <person name="Soggiu A."/>
            <person name="Piras C."/>
            <person name="Gaiarsa S."/>
            <person name="Sassera D."/>
            <person name="Roncada P."/>
            <person name="Bendixen E."/>
            <person name="Brasca M."/>
            <person name="Bonizzi L."/>
        </authorList>
    </citation>
    <scope>NUCLEOTIDE SEQUENCE [LARGE SCALE GENOMIC DNA]</scope>
    <source>
        <strain evidence="2 3">DIVETGP</strain>
    </source>
</reference>
<accession>W6N890</accession>
<keyword evidence="3" id="KW-1185">Reference proteome</keyword>
<evidence type="ECO:0000313" key="2">
    <source>
        <dbReference type="EMBL" id="CDL91649.1"/>
    </source>
</evidence>
<dbReference type="RefSeq" id="WP_017895194.1">
    <property type="nucleotide sequence ID" value="NZ_CBXI010000031.1"/>
</dbReference>
<sequence>MDKIKIKIIKLGKQSHEYLFKRLEKYNSKIFKCEIYKMNRPKCDYEWGYKFETLEKLLSEKSEKNKFDMCIGFVDTVIEKNYFGKRLDKDNNIYVISFYEIDCILKDKHIDLFNYMITTMYRYITRYKLQITGNDLVHDETRGCIFDMCGDKRDVVYFCQKPIICDECRNKINNHVHSEKYMIMLDRELASIKPILFDRIINFIKSHSKISLVIGIISTIILDLISSKIYDVFFNHK</sequence>
<protein>
    <submittedName>
        <fullName evidence="2">Uncharacterized protein</fullName>
    </submittedName>
</protein>
<dbReference type="Proteomes" id="UP000019482">
    <property type="component" value="Unassembled WGS sequence"/>
</dbReference>
<keyword evidence="1" id="KW-0472">Membrane</keyword>
<gene>
    <name evidence="2" type="ORF">CTDIVETGP_1719</name>
</gene>
<keyword evidence="1" id="KW-0812">Transmembrane</keyword>
<keyword evidence="1" id="KW-1133">Transmembrane helix</keyword>
<organism evidence="2 3">
    <name type="scientific">Clostridium tyrobutyricum DIVETGP</name>
    <dbReference type="NCBI Taxonomy" id="1408889"/>
    <lineage>
        <taxon>Bacteria</taxon>
        <taxon>Bacillati</taxon>
        <taxon>Bacillota</taxon>
        <taxon>Clostridia</taxon>
        <taxon>Eubacteriales</taxon>
        <taxon>Clostridiaceae</taxon>
        <taxon>Clostridium</taxon>
    </lineage>
</organism>
<evidence type="ECO:0000256" key="1">
    <source>
        <dbReference type="SAM" id="Phobius"/>
    </source>
</evidence>
<name>W6N890_CLOTY</name>
<dbReference type="GeneID" id="29420236"/>
<dbReference type="OrthoDB" id="2111848at2"/>
<dbReference type="EMBL" id="CBXI010000031">
    <property type="protein sequence ID" value="CDL91649.1"/>
    <property type="molecule type" value="Genomic_DNA"/>
</dbReference>
<comment type="caution">
    <text evidence="2">The sequence shown here is derived from an EMBL/GenBank/DDBJ whole genome shotgun (WGS) entry which is preliminary data.</text>
</comment>
<feature type="transmembrane region" description="Helical" evidence="1">
    <location>
        <begin position="210"/>
        <end position="230"/>
    </location>
</feature>
<proteinExistence type="predicted"/>